<gene>
    <name evidence="4" type="ORF">SAMN04489864_102146</name>
</gene>
<name>A0A1I2UII5_9SPHI</name>
<dbReference type="EMBL" id="FOPP01000002">
    <property type="protein sequence ID" value="SFG76149.1"/>
    <property type="molecule type" value="Genomic_DNA"/>
</dbReference>
<dbReference type="AlphaFoldDB" id="A0A1I2UII5"/>
<evidence type="ECO:0000256" key="1">
    <source>
        <dbReference type="ARBA" id="ARBA00022729"/>
    </source>
</evidence>
<dbReference type="InterPro" id="IPR011250">
    <property type="entry name" value="OMP/PagP_B-barrel"/>
</dbReference>
<protein>
    <submittedName>
        <fullName evidence="4">Outer membrane protein beta-barrel domain-containing protein</fullName>
    </submittedName>
</protein>
<evidence type="ECO:0000259" key="3">
    <source>
        <dbReference type="Pfam" id="PF13505"/>
    </source>
</evidence>
<proteinExistence type="predicted"/>
<evidence type="ECO:0000256" key="2">
    <source>
        <dbReference type="SAM" id="SignalP"/>
    </source>
</evidence>
<feature type="domain" description="Outer membrane protein beta-barrel" evidence="3">
    <location>
        <begin position="6"/>
        <end position="182"/>
    </location>
</feature>
<feature type="chain" id="PRO_5011612462" evidence="2">
    <location>
        <begin position="21"/>
        <end position="218"/>
    </location>
</feature>
<dbReference type="SUPFAM" id="SSF56925">
    <property type="entry name" value="OMPA-like"/>
    <property type="match status" value="1"/>
</dbReference>
<dbReference type="RefSeq" id="WP_090992206.1">
    <property type="nucleotide sequence ID" value="NZ_FOPP01000002.1"/>
</dbReference>
<sequence length="218" mass="24691">MKPKLFILASLLALGFAAGAQTEKGNTFLGGSISFGTSNENTNAIHVNSLAIGPKIGYFVGNKFAIGMEISYNLSQLKGESYNYFNRTTQLVERGFGFKEENFVLAPFTRYYFPLANNFLFFGQASIAVEGNTYKNIDGNGYLYRTDYTYKGFGASLNPGFVYYPSEHWMIEFSFPVVRYFKPRRTEAMQDEYFSPTKNFHLVLDNFIPSIGVNINIW</sequence>
<accession>A0A1I2UII5</accession>
<organism evidence="4 5">
    <name type="scientific">Pedobacter insulae</name>
    <dbReference type="NCBI Taxonomy" id="414048"/>
    <lineage>
        <taxon>Bacteria</taxon>
        <taxon>Pseudomonadati</taxon>
        <taxon>Bacteroidota</taxon>
        <taxon>Sphingobacteriia</taxon>
        <taxon>Sphingobacteriales</taxon>
        <taxon>Sphingobacteriaceae</taxon>
        <taxon>Pedobacter</taxon>
    </lineage>
</organism>
<dbReference type="Proteomes" id="UP000199666">
    <property type="component" value="Unassembled WGS sequence"/>
</dbReference>
<evidence type="ECO:0000313" key="4">
    <source>
        <dbReference type="EMBL" id="SFG76149.1"/>
    </source>
</evidence>
<dbReference type="Pfam" id="PF13505">
    <property type="entry name" value="OMP_b-brl"/>
    <property type="match status" value="1"/>
</dbReference>
<dbReference type="OrthoDB" id="945117at2"/>
<feature type="signal peptide" evidence="2">
    <location>
        <begin position="1"/>
        <end position="20"/>
    </location>
</feature>
<keyword evidence="5" id="KW-1185">Reference proteome</keyword>
<reference evidence="4 5" key="1">
    <citation type="submission" date="2016-10" db="EMBL/GenBank/DDBJ databases">
        <authorList>
            <person name="de Groot N.N."/>
        </authorList>
    </citation>
    <scope>NUCLEOTIDE SEQUENCE [LARGE SCALE GENOMIC DNA]</scope>
    <source>
        <strain evidence="4 5">DSM 18684</strain>
    </source>
</reference>
<dbReference type="STRING" id="414048.SAMN04489864_102146"/>
<evidence type="ECO:0000313" key="5">
    <source>
        <dbReference type="Proteomes" id="UP000199666"/>
    </source>
</evidence>
<keyword evidence="1 2" id="KW-0732">Signal</keyword>
<dbReference type="InterPro" id="IPR027385">
    <property type="entry name" value="Beta-barrel_OMP"/>
</dbReference>